<dbReference type="CDD" id="cd00207">
    <property type="entry name" value="fer2"/>
    <property type="match status" value="1"/>
</dbReference>
<feature type="signal peptide" evidence="1">
    <location>
        <begin position="1"/>
        <end position="17"/>
    </location>
</feature>
<keyword evidence="1" id="KW-0732">Signal</keyword>
<dbReference type="Pfam" id="PF00970">
    <property type="entry name" value="FAD_binding_6"/>
    <property type="match status" value="1"/>
</dbReference>
<evidence type="ECO:0000313" key="3">
    <source>
        <dbReference type="EMBL" id="SDU25291.1"/>
    </source>
</evidence>
<evidence type="ECO:0000313" key="4">
    <source>
        <dbReference type="Proteomes" id="UP000243232"/>
    </source>
</evidence>
<proteinExistence type="predicted"/>
<dbReference type="InterPro" id="IPR050415">
    <property type="entry name" value="MRET"/>
</dbReference>
<feature type="chain" id="PRO_5009275356" evidence="1">
    <location>
        <begin position="18"/>
        <end position="368"/>
    </location>
</feature>
<dbReference type="PANTHER" id="PTHR47354:SF3">
    <property type="entry name" value="OXIDOREDUCTASE-RELATED"/>
    <property type="match status" value="1"/>
</dbReference>
<dbReference type="Pfam" id="PF00175">
    <property type="entry name" value="NAD_binding_1"/>
    <property type="match status" value="1"/>
</dbReference>
<evidence type="ECO:0000256" key="1">
    <source>
        <dbReference type="SAM" id="SignalP"/>
    </source>
</evidence>
<dbReference type="Gene3D" id="3.40.50.80">
    <property type="entry name" value="Nucleotide-binding domain of ferredoxin-NADP reductase (FNR) module"/>
    <property type="match status" value="1"/>
</dbReference>
<dbReference type="SUPFAM" id="SSF63380">
    <property type="entry name" value="Riboflavin synthase domain-like"/>
    <property type="match status" value="1"/>
</dbReference>
<dbReference type="InterPro" id="IPR006058">
    <property type="entry name" value="2Fe2S_fd_BS"/>
</dbReference>
<dbReference type="OrthoDB" id="9796486at2"/>
<name>A0A1H2H0G8_9PSED</name>
<dbReference type="SUPFAM" id="SSF52343">
    <property type="entry name" value="Ferredoxin reductase-like, C-terminal NADP-linked domain"/>
    <property type="match status" value="1"/>
</dbReference>
<accession>A0A1H2H0G8</accession>
<dbReference type="GO" id="GO:0016491">
    <property type="term" value="F:oxidoreductase activity"/>
    <property type="evidence" value="ECO:0007669"/>
    <property type="project" value="InterPro"/>
</dbReference>
<dbReference type="Proteomes" id="UP000243232">
    <property type="component" value="Chromosome I"/>
</dbReference>
<dbReference type="InterPro" id="IPR039261">
    <property type="entry name" value="FNR_nucleotide-bd"/>
</dbReference>
<keyword evidence="4" id="KW-1185">Reference proteome</keyword>
<dbReference type="PANTHER" id="PTHR47354">
    <property type="entry name" value="NADH OXIDOREDUCTASE HCR"/>
    <property type="match status" value="1"/>
</dbReference>
<protein>
    <submittedName>
        <fullName evidence="3">Ferredoxin-NADP reductase</fullName>
    </submittedName>
</protein>
<dbReference type="EMBL" id="LT629785">
    <property type="protein sequence ID" value="SDU25291.1"/>
    <property type="molecule type" value="Genomic_DNA"/>
</dbReference>
<dbReference type="InterPro" id="IPR017927">
    <property type="entry name" value="FAD-bd_FR_type"/>
</dbReference>
<dbReference type="STRING" id="364197.SAMN05216296_2668"/>
<dbReference type="InterPro" id="IPR012675">
    <property type="entry name" value="Beta-grasp_dom_sf"/>
</dbReference>
<dbReference type="Pfam" id="PF00111">
    <property type="entry name" value="Fer2"/>
    <property type="match status" value="1"/>
</dbReference>
<feature type="domain" description="FAD-binding FR-type" evidence="2">
    <location>
        <begin position="46"/>
        <end position="147"/>
    </location>
</feature>
<dbReference type="InterPro" id="IPR001433">
    <property type="entry name" value="OxRdtase_FAD/NAD-bd"/>
</dbReference>
<dbReference type="CDD" id="cd06216">
    <property type="entry name" value="FNR_iron_sulfur_binding_2"/>
    <property type="match status" value="1"/>
</dbReference>
<dbReference type="InterPro" id="IPR001041">
    <property type="entry name" value="2Fe-2S_ferredoxin-type"/>
</dbReference>
<dbReference type="PROSITE" id="PS00197">
    <property type="entry name" value="2FE2S_FER_1"/>
    <property type="match status" value="1"/>
</dbReference>
<dbReference type="SUPFAM" id="SSF54292">
    <property type="entry name" value="2Fe-2S ferredoxin-like"/>
    <property type="match status" value="1"/>
</dbReference>
<dbReference type="GO" id="GO:0051537">
    <property type="term" value="F:2 iron, 2 sulfur cluster binding"/>
    <property type="evidence" value="ECO:0007669"/>
    <property type="project" value="InterPro"/>
</dbReference>
<dbReference type="AlphaFoldDB" id="A0A1H2H0G8"/>
<dbReference type="Gene3D" id="3.10.20.30">
    <property type="match status" value="1"/>
</dbReference>
<dbReference type="Gene3D" id="2.40.30.10">
    <property type="entry name" value="Translation factors"/>
    <property type="match status" value="1"/>
</dbReference>
<gene>
    <name evidence="3" type="ORF">SAMN05216296_2668</name>
</gene>
<dbReference type="InterPro" id="IPR036010">
    <property type="entry name" value="2Fe-2S_ferredoxin-like_sf"/>
</dbReference>
<evidence type="ECO:0000259" key="2">
    <source>
        <dbReference type="PROSITE" id="PS51384"/>
    </source>
</evidence>
<dbReference type="RefSeq" id="WP_090196213.1">
    <property type="nucleotide sequence ID" value="NZ_LT629785.1"/>
</dbReference>
<reference evidence="4" key="1">
    <citation type="submission" date="2016-10" db="EMBL/GenBank/DDBJ databases">
        <authorList>
            <person name="Varghese N."/>
            <person name="Submissions S."/>
        </authorList>
    </citation>
    <scope>NUCLEOTIDE SEQUENCE [LARGE SCALE GENOMIC DNA]</scope>
    <source>
        <strain evidence="4">DSM 17875</strain>
    </source>
</reference>
<organism evidence="3 4">
    <name type="scientific">Pseudomonas pohangensis</name>
    <dbReference type="NCBI Taxonomy" id="364197"/>
    <lineage>
        <taxon>Bacteria</taxon>
        <taxon>Pseudomonadati</taxon>
        <taxon>Pseudomonadota</taxon>
        <taxon>Gammaproteobacteria</taxon>
        <taxon>Pseudomonadales</taxon>
        <taxon>Pseudomonadaceae</taxon>
        <taxon>Pseudomonas</taxon>
    </lineage>
</organism>
<sequence>MKLLPLFLLRLLAPCLAPLRWLTSHGWLRAADVDWWLQRLHPLFSLQRVYAQVTSRRWVAEDMLAITLRCNGNAKNWRAGQHVQLYWQHQGTRLSRSYSLTAVRGNGEIELAIKRQPGGKLSALLLDGLQVGARIELAQASGELVWPQQAEGVLLLAAGSGITALFGLLRTALANGYQAPVTLLHYVRQQGQQAFEYELRCLMQRYPNLQVRWQLTAAGAASGGSAGRFNPAQVDAVACDSLLACGPQGFIETARQWWQSAGRNGSMQYEAFSAPRVFDSAASTSVALHFARSRQQVTGNNRQNLLEQAEAQGLRPAHGCRQGICASCTCALLSGSVRDQRNGAVSSEPGQSIRLCVSVPLSAVVIDL</sequence>
<dbReference type="InterPro" id="IPR008333">
    <property type="entry name" value="Cbr1-like_FAD-bd_dom"/>
</dbReference>
<dbReference type="PROSITE" id="PS51384">
    <property type="entry name" value="FAD_FR"/>
    <property type="match status" value="1"/>
</dbReference>
<dbReference type="InterPro" id="IPR017938">
    <property type="entry name" value="Riboflavin_synthase-like_b-brl"/>
</dbReference>